<comment type="similarity">
    <text evidence="4">Belongs to the N-acetylmuramoyl-L-alanine amidase 2 family.</text>
</comment>
<evidence type="ECO:0000256" key="3">
    <source>
        <dbReference type="ARBA" id="ARBA00004496"/>
    </source>
</evidence>
<dbReference type="EMBL" id="AVQL01000453">
    <property type="protein sequence ID" value="KEQ00245.1"/>
    <property type="molecule type" value="Genomic_DNA"/>
</dbReference>
<dbReference type="GO" id="GO:0071555">
    <property type="term" value="P:cell wall organization"/>
    <property type="evidence" value="ECO:0007669"/>
    <property type="project" value="UniProtKB-KW"/>
</dbReference>
<evidence type="ECO:0000256" key="9">
    <source>
        <dbReference type="ARBA" id="ARBA00022833"/>
    </source>
</evidence>
<dbReference type="EC" id="3.5.1.28" evidence="5"/>
<keyword evidence="8" id="KW-0378">Hydrolase</keyword>
<gene>
    <name evidence="14" type="ORF">SASC598J21_019460</name>
</gene>
<dbReference type="GO" id="GO:0008745">
    <property type="term" value="F:N-acetylmuramoyl-L-alanine amidase activity"/>
    <property type="evidence" value="ECO:0007669"/>
    <property type="project" value="UniProtKB-EC"/>
</dbReference>
<dbReference type="NCBIfam" id="NF008758">
    <property type="entry name" value="PRK11789.1"/>
    <property type="match status" value="1"/>
</dbReference>
<evidence type="ECO:0000256" key="5">
    <source>
        <dbReference type="ARBA" id="ARBA00011901"/>
    </source>
</evidence>
<reference evidence="14 15" key="1">
    <citation type="journal article" date="2014" name="PLoS Genet.">
        <title>Hidden diversity in honey bee gut symbionts detected by single-cell genomics.</title>
        <authorList>
            <person name="Engel P."/>
            <person name="Stepanauskas R."/>
            <person name="Moran N."/>
        </authorList>
    </citation>
    <scope>NUCLEOTIDE SEQUENCE [LARGE SCALE GENOMIC DNA]</scope>
    <source>
        <strain evidence="14 15">SCGC AB-598-J21</strain>
    </source>
</reference>
<dbReference type="GO" id="GO:0005737">
    <property type="term" value="C:cytoplasm"/>
    <property type="evidence" value="ECO:0007669"/>
    <property type="project" value="UniProtKB-SubCell"/>
</dbReference>
<dbReference type="Pfam" id="PF01510">
    <property type="entry name" value="Amidase_2"/>
    <property type="match status" value="1"/>
</dbReference>
<dbReference type="InterPro" id="IPR051206">
    <property type="entry name" value="NAMLAA_amidase_2"/>
</dbReference>
<evidence type="ECO:0000313" key="15">
    <source>
        <dbReference type="Proteomes" id="UP000027644"/>
    </source>
</evidence>
<dbReference type="GO" id="GO:0009254">
    <property type="term" value="P:peptidoglycan turnover"/>
    <property type="evidence" value="ECO:0007669"/>
    <property type="project" value="TreeGrafter"/>
</dbReference>
<feature type="domain" description="N-acetylmuramoyl-L-alanine amidase" evidence="13">
    <location>
        <begin position="22"/>
        <end position="171"/>
    </location>
</feature>
<evidence type="ECO:0000256" key="11">
    <source>
        <dbReference type="ARBA" id="ARBA00039257"/>
    </source>
</evidence>
<dbReference type="Gene3D" id="3.40.80.10">
    <property type="entry name" value="Peptidoglycan recognition protein-like"/>
    <property type="match status" value="1"/>
</dbReference>
<comment type="caution">
    <text evidence="14">The sequence shown here is derived from an EMBL/GenBank/DDBJ whole genome shotgun (WGS) entry which is preliminary data.</text>
</comment>
<protein>
    <recommendedName>
        <fullName evidence="11">1,6-anhydro-N-acetylmuramyl-L-alanine amidase AmpD</fullName>
        <ecNumber evidence="5">3.5.1.28</ecNumber>
    </recommendedName>
    <alternativeName>
        <fullName evidence="12">N-acetylmuramoyl-L-alanine amidase</fullName>
    </alternativeName>
</protein>
<comment type="cofactor">
    <cofactor evidence="2">
        <name>Zn(2+)</name>
        <dbReference type="ChEBI" id="CHEBI:29105"/>
    </cofactor>
</comment>
<evidence type="ECO:0000256" key="1">
    <source>
        <dbReference type="ARBA" id="ARBA00001561"/>
    </source>
</evidence>
<evidence type="ECO:0000259" key="13">
    <source>
        <dbReference type="SMART" id="SM00644"/>
    </source>
</evidence>
<dbReference type="PANTHER" id="PTHR30417">
    <property type="entry name" value="N-ACETYLMURAMOYL-L-ALANINE AMIDASE AMID"/>
    <property type="match status" value="1"/>
</dbReference>
<dbReference type="CDD" id="cd06583">
    <property type="entry name" value="PGRP"/>
    <property type="match status" value="1"/>
</dbReference>
<organism evidence="14 15">
    <name type="scientific">Snodgrassella alvi SCGC AB-598-J21</name>
    <dbReference type="NCBI Taxonomy" id="1385367"/>
    <lineage>
        <taxon>Bacteria</taxon>
        <taxon>Pseudomonadati</taxon>
        <taxon>Pseudomonadota</taxon>
        <taxon>Betaproteobacteria</taxon>
        <taxon>Neisseriales</taxon>
        <taxon>Neisseriaceae</taxon>
        <taxon>Snodgrassella</taxon>
    </lineage>
</organism>
<comment type="catalytic activity">
    <reaction evidence="1">
        <text>Hydrolyzes the link between N-acetylmuramoyl residues and L-amino acid residues in certain cell-wall glycopeptides.</text>
        <dbReference type="EC" id="3.5.1.28"/>
    </reaction>
</comment>
<dbReference type="SMART" id="SM00644">
    <property type="entry name" value="Ami_2"/>
    <property type="match status" value="1"/>
</dbReference>
<keyword evidence="9" id="KW-0862">Zinc</keyword>
<evidence type="ECO:0000256" key="2">
    <source>
        <dbReference type="ARBA" id="ARBA00001947"/>
    </source>
</evidence>
<dbReference type="InterPro" id="IPR036505">
    <property type="entry name" value="Amidase/PGRP_sf"/>
</dbReference>
<evidence type="ECO:0000256" key="8">
    <source>
        <dbReference type="ARBA" id="ARBA00022801"/>
    </source>
</evidence>
<comment type="subcellular location">
    <subcellularLocation>
        <location evidence="3">Cytoplasm</location>
    </subcellularLocation>
</comment>
<evidence type="ECO:0000256" key="4">
    <source>
        <dbReference type="ARBA" id="ARBA00007553"/>
    </source>
</evidence>
<sequence length="194" mass="21926">MQGEQKPVWKDGWLQQCIHVPSPNFSRRPAQTEVSLVVLHNISLPPFEYGQQAVQRLFTNQIGAAEPDDFMRSLTGLRVSSHFLLERDGTIIQFVSCDDAAFHAGISRFNSKDGCNAFSVGIELEGCDFEPFTPSQYTQLYALLQMLCAHYPIQAITGHQHVAPGRKSDPGHFFEWDMLRSNGLPIVTEYQWLL</sequence>
<evidence type="ECO:0000256" key="6">
    <source>
        <dbReference type="ARBA" id="ARBA00022490"/>
    </source>
</evidence>
<dbReference type="GO" id="GO:0046872">
    <property type="term" value="F:metal ion binding"/>
    <property type="evidence" value="ECO:0007669"/>
    <property type="project" value="UniProtKB-KW"/>
</dbReference>
<dbReference type="AlphaFoldDB" id="A0A074VCP9"/>
<evidence type="ECO:0000256" key="10">
    <source>
        <dbReference type="ARBA" id="ARBA00023316"/>
    </source>
</evidence>
<dbReference type="PANTHER" id="PTHR30417:SF4">
    <property type="entry name" value="1,6-ANHYDRO-N-ACETYLMURAMYL-L-ALANINE AMIDASE AMPD"/>
    <property type="match status" value="1"/>
</dbReference>
<keyword evidence="7" id="KW-0479">Metal-binding</keyword>
<evidence type="ECO:0000313" key="14">
    <source>
        <dbReference type="EMBL" id="KEQ00245.1"/>
    </source>
</evidence>
<keyword evidence="6" id="KW-0963">Cytoplasm</keyword>
<evidence type="ECO:0000256" key="12">
    <source>
        <dbReference type="ARBA" id="ARBA00042615"/>
    </source>
</evidence>
<dbReference type="Proteomes" id="UP000027644">
    <property type="component" value="Unassembled WGS sequence"/>
</dbReference>
<accession>A0A074VCP9</accession>
<keyword evidence="10" id="KW-0961">Cell wall biogenesis/degradation</keyword>
<proteinExistence type="inferred from homology"/>
<dbReference type="GO" id="GO:0009253">
    <property type="term" value="P:peptidoglycan catabolic process"/>
    <property type="evidence" value="ECO:0007669"/>
    <property type="project" value="InterPro"/>
</dbReference>
<dbReference type="SUPFAM" id="SSF55846">
    <property type="entry name" value="N-acetylmuramoyl-L-alanine amidase-like"/>
    <property type="match status" value="1"/>
</dbReference>
<dbReference type="InterPro" id="IPR002502">
    <property type="entry name" value="Amidase_domain"/>
</dbReference>
<evidence type="ECO:0000256" key="7">
    <source>
        <dbReference type="ARBA" id="ARBA00022723"/>
    </source>
</evidence>
<name>A0A074VCP9_9NEIS</name>